<keyword evidence="2 4" id="KW-0808">Transferase</keyword>
<dbReference type="Gene3D" id="3.40.50.2000">
    <property type="entry name" value="Glycogen Phosphorylase B"/>
    <property type="match status" value="2"/>
</dbReference>
<dbReference type="Pfam" id="PF13439">
    <property type="entry name" value="Glyco_transf_4"/>
    <property type="match status" value="1"/>
</dbReference>
<dbReference type="InterPro" id="IPR050194">
    <property type="entry name" value="Glycosyltransferase_grp1"/>
</dbReference>
<feature type="domain" description="Glycosyltransferase subfamily 4-like N-terminal" evidence="3">
    <location>
        <begin position="14"/>
        <end position="171"/>
    </location>
</feature>
<proteinExistence type="predicted"/>
<evidence type="ECO:0000256" key="1">
    <source>
        <dbReference type="ARBA" id="ARBA00022676"/>
    </source>
</evidence>
<sequence length="387" mass="41617">MTRVLHLITGLGLGGAEHQLLLLARHLPVQCEVAVLAGPTTLAGELRALGVPVHDLNMAHNRDLSVLPRLVSLIRRGGYDAVHTHLYRACLYGRVAARVAGVRRIIATEHSLGDDHMEGRSTSWPVRMMYRATERLGHTTIAVSPTVERRLRDWGVPEQRLVTIPNGLDPALFAFSSEARERVRAELGLAPEDFVVGTVGRLVSTKRMDVLIDAVAQVPEAKLLIVGDGPDAPHLQARASASPASARIVFTGARQDIGAHLSAMDVFASPSEHETFGLSVLEALANGLPTLYTTCPALDDLERPEVLARLDDPAGRPAPDDPPARRVPGTAEDYAEAIGELRDGPQRPRPCAGAARAYAVDGLVARLVTLYQADHPGPMTTPEEAHP</sequence>
<dbReference type="PANTHER" id="PTHR45947:SF3">
    <property type="entry name" value="SULFOQUINOVOSYL TRANSFERASE SQD2"/>
    <property type="match status" value="1"/>
</dbReference>
<evidence type="ECO:0000313" key="5">
    <source>
        <dbReference type="Proteomes" id="UP001595872"/>
    </source>
</evidence>
<dbReference type="RefSeq" id="WP_378258719.1">
    <property type="nucleotide sequence ID" value="NZ_JBHSIT010000007.1"/>
</dbReference>
<dbReference type="EC" id="2.4.-.-" evidence="4"/>
<organism evidence="4 5">
    <name type="scientific">Actinomadura gamaensis</name>
    <dbReference type="NCBI Taxonomy" id="1763541"/>
    <lineage>
        <taxon>Bacteria</taxon>
        <taxon>Bacillati</taxon>
        <taxon>Actinomycetota</taxon>
        <taxon>Actinomycetes</taxon>
        <taxon>Streptosporangiales</taxon>
        <taxon>Thermomonosporaceae</taxon>
        <taxon>Actinomadura</taxon>
    </lineage>
</organism>
<keyword evidence="1 4" id="KW-0328">Glycosyltransferase</keyword>
<evidence type="ECO:0000259" key="3">
    <source>
        <dbReference type="Pfam" id="PF13439"/>
    </source>
</evidence>
<reference evidence="5" key="1">
    <citation type="journal article" date="2019" name="Int. J. Syst. Evol. Microbiol.">
        <title>The Global Catalogue of Microorganisms (GCM) 10K type strain sequencing project: providing services to taxonomists for standard genome sequencing and annotation.</title>
        <authorList>
            <consortium name="The Broad Institute Genomics Platform"/>
            <consortium name="The Broad Institute Genome Sequencing Center for Infectious Disease"/>
            <person name="Wu L."/>
            <person name="Ma J."/>
        </authorList>
    </citation>
    <scope>NUCLEOTIDE SEQUENCE [LARGE SCALE GENOMIC DNA]</scope>
    <source>
        <strain evidence="5">KLKA75</strain>
    </source>
</reference>
<comment type="caution">
    <text evidence="4">The sequence shown here is derived from an EMBL/GenBank/DDBJ whole genome shotgun (WGS) entry which is preliminary data.</text>
</comment>
<keyword evidence="5" id="KW-1185">Reference proteome</keyword>
<protein>
    <submittedName>
        <fullName evidence="4">Glycosyltransferase</fullName>
        <ecNumber evidence="4">2.4.-.-</ecNumber>
    </submittedName>
</protein>
<dbReference type="PANTHER" id="PTHR45947">
    <property type="entry name" value="SULFOQUINOVOSYL TRANSFERASE SQD2"/>
    <property type="match status" value="1"/>
</dbReference>
<gene>
    <name evidence="4" type="ORF">ACFPCY_23985</name>
</gene>
<dbReference type="GO" id="GO:0016757">
    <property type="term" value="F:glycosyltransferase activity"/>
    <property type="evidence" value="ECO:0007669"/>
    <property type="project" value="UniProtKB-KW"/>
</dbReference>
<name>A0ABV9U4A3_9ACTN</name>
<evidence type="ECO:0000313" key="4">
    <source>
        <dbReference type="EMBL" id="MFC4910395.1"/>
    </source>
</evidence>
<dbReference type="Proteomes" id="UP001595872">
    <property type="component" value="Unassembled WGS sequence"/>
</dbReference>
<evidence type="ECO:0000256" key="2">
    <source>
        <dbReference type="ARBA" id="ARBA00022679"/>
    </source>
</evidence>
<dbReference type="InterPro" id="IPR028098">
    <property type="entry name" value="Glyco_trans_4-like_N"/>
</dbReference>
<dbReference type="SUPFAM" id="SSF53756">
    <property type="entry name" value="UDP-Glycosyltransferase/glycogen phosphorylase"/>
    <property type="match status" value="1"/>
</dbReference>
<dbReference type="EMBL" id="JBHSIT010000007">
    <property type="protein sequence ID" value="MFC4910395.1"/>
    <property type="molecule type" value="Genomic_DNA"/>
</dbReference>
<dbReference type="Pfam" id="PF13692">
    <property type="entry name" value="Glyco_trans_1_4"/>
    <property type="match status" value="1"/>
</dbReference>
<accession>A0ABV9U4A3</accession>